<evidence type="ECO:0000313" key="3">
    <source>
        <dbReference type="Proteomes" id="UP000243887"/>
    </source>
</evidence>
<name>A0A1I3R007_9FLAO</name>
<protein>
    <submittedName>
        <fullName evidence="2">Uncharacterized protein</fullName>
    </submittedName>
</protein>
<dbReference type="EMBL" id="FORU01000007">
    <property type="protein sequence ID" value="SFJ39668.1"/>
    <property type="molecule type" value="Genomic_DNA"/>
</dbReference>
<proteinExistence type="predicted"/>
<evidence type="ECO:0000256" key="1">
    <source>
        <dbReference type="SAM" id="SignalP"/>
    </source>
</evidence>
<organism evidence="2 3">
    <name type="scientific">Myroides guanonis</name>
    <dbReference type="NCBI Taxonomy" id="1150112"/>
    <lineage>
        <taxon>Bacteria</taxon>
        <taxon>Pseudomonadati</taxon>
        <taxon>Bacteroidota</taxon>
        <taxon>Flavobacteriia</taxon>
        <taxon>Flavobacteriales</taxon>
        <taxon>Flavobacteriaceae</taxon>
        <taxon>Myroides</taxon>
    </lineage>
</organism>
<keyword evidence="1" id="KW-0732">Signal</keyword>
<sequence length="115" mass="12728">MNKIKNIIVALGVFTMMIVSGFAMDTNPPTEPVKVVIETEVVEEAPQQVLMGYGYKDGSGNCVFHSAVPPQNCSIMNNGDICTIEIDEILYPMYFMTRPSTSSPWICVLPLRKPL</sequence>
<dbReference type="Proteomes" id="UP000243887">
    <property type="component" value="Unassembled WGS sequence"/>
</dbReference>
<evidence type="ECO:0000313" key="2">
    <source>
        <dbReference type="EMBL" id="SFJ39668.1"/>
    </source>
</evidence>
<reference evidence="3" key="1">
    <citation type="submission" date="2016-10" db="EMBL/GenBank/DDBJ databases">
        <authorList>
            <person name="Varghese N."/>
            <person name="Submissions S."/>
        </authorList>
    </citation>
    <scope>NUCLEOTIDE SEQUENCE [LARGE SCALE GENOMIC DNA]</scope>
    <source>
        <strain evidence="3">DSM 26542</strain>
    </source>
</reference>
<accession>A0A1I3R007</accession>
<dbReference type="RefSeq" id="WP_090678794.1">
    <property type="nucleotide sequence ID" value="NZ_FORU01000007.1"/>
</dbReference>
<dbReference type="AlphaFoldDB" id="A0A1I3R007"/>
<feature type="signal peptide" evidence="1">
    <location>
        <begin position="1"/>
        <end position="25"/>
    </location>
</feature>
<feature type="chain" id="PRO_5017367591" evidence="1">
    <location>
        <begin position="26"/>
        <end position="115"/>
    </location>
</feature>
<keyword evidence="3" id="KW-1185">Reference proteome</keyword>
<gene>
    <name evidence="2" type="ORF">SAMN04487893_1076</name>
</gene>